<evidence type="ECO:0000256" key="7">
    <source>
        <dbReference type="SAM" id="Phobius"/>
    </source>
</evidence>
<feature type="transmembrane region" description="Helical" evidence="7">
    <location>
        <begin position="400"/>
        <end position="421"/>
    </location>
</feature>
<comment type="subcellular location">
    <subcellularLocation>
        <location evidence="1">Cell membrane</location>
        <topology evidence="1">Multi-pass membrane protein</topology>
    </subcellularLocation>
</comment>
<organism evidence="8 9">
    <name type="scientific">Zooshikella harenae</name>
    <dbReference type="NCBI Taxonomy" id="2827238"/>
    <lineage>
        <taxon>Bacteria</taxon>
        <taxon>Pseudomonadati</taxon>
        <taxon>Pseudomonadota</taxon>
        <taxon>Gammaproteobacteria</taxon>
        <taxon>Oceanospirillales</taxon>
        <taxon>Zooshikellaceae</taxon>
        <taxon>Zooshikella</taxon>
    </lineage>
</organism>
<feature type="transmembrane region" description="Helical" evidence="7">
    <location>
        <begin position="310"/>
        <end position="331"/>
    </location>
</feature>
<name>A0ABS5Z9C8_9GAMM</name>
<evidence type="ECO:0000256" key="6">
    <source>
        <dbReference type="ARBA" id="ARBA00023136"/>
    </source>
</evidence>
<dbReference type="Pfam" id="PF13440">
    <property type="entry name" value="Polysacc_synt_3"/>
    <property type="match status" value="1"/>
</dbReference>
<dbReference type="Proteomes" id="UP000690515">
    <property type="component" value="Unassembled WGS sequence"/>
</dbReference>
<evidence type="ECO:0000256" key="5">
    <source>
        <dbReference type="ARBA" id="ARBA00022989"/>
    </source>
</evidence>
<dbReference type="PANTHER" id="PTHR30250:SF10">
    <property type="entry name" value="LIPOPOLYSACCHARIDE BIOSYNTHESIS PROTEIN WZXC"/>
    <property type="match status" value="1"/>
</dbReference>
<keyword evidence="6 7" id="KW-0472">Membrane</keyword>
<keyword evidence="3" id="KW-1003">Cell membrane</keyword>
<feature type="transmembrane region" description="Helical" evidence="7">
    <location>
        <begin position="427"/>
        <end position="456"/>
    </location>
</feature>
<feature type="transmembrane region" description="Helical" evidence="7">
    <location>
        <begin position="70"/>
        <end position="93"/>
    </location>
</feature>
<evidence type="ECO:0000313" key="9">
    <source>
        <dbReference type="Proteomes" id="UP000690515"/>
    </source>
</evidence>
<dbReference type="RefSeq" id="WP_215818084.1">
    <property type="nucleotide sequence ID" value="NZ_JAGSOY010000003.1"/>
</dbReference>
<feature type="transmembrane region" description="Helical" evidence="7">
    <location>
        <begin position="99"/>
        <end position="119"/>
    </location>
</feature>
<accession>A0ABS5Z9C8</accession>
<feature type="transmembrane region" description="Helical" evidence="7">
    <location>
        <begin position="365"/>
        <end position="388"/>
    </location>
</feature>
<dbReference type="CDD" id="cd13127">
    <property type="entry name" value="MATE_tuaB_like"/>
    <property type="match status" value="1"/>
</dbReference>
<gene>
    <name evidence="8" type="ORF">KCG35_02500</name>
</gene>
<evidence type="ECO:0000313" key="8">
    <source>
        <dbReference type="EMBL" id="MBU2709921.1"/>
    </source>
</evidence>
<dbReference type="EMBL" id="JAGSOY010000003">
    <property type="protein sequence ID" value="MBU2709921.1"/>
    <property type="molecule type" value="Genomic_DNA"/>
</dbReference>
<keyword evidence="5 7" id="KW-1133">Transmembrane helix</keyword>
<protein>
    <submittedName>
        <fullName evidence="8">Lipopolysaccharide biosynthesis protein</fullName>
    </submittedName>
</protein>
<feature type="transmembrane region" description="Helical" evidence="7">
    <location>
        <begin position="338"/>
        <end position="359"/>
    </location>
</feature>
<feature type="transmembrane region" description="Helical" evidence="7">
    <location>
        <begin position="7"/>
        <end position="24"/>
    </location>
</feature>
<evidence type="ECO:0000256" key="1">
    <source>
        <dbReference type="ARBA" id="ARBA00004651"/>
    </source>
</evidence>
<comment type="similarity">
    <text evidence="2">Belongs to the polysaccharide synthase family.</text>
</comment>
<evidence type="ECO:0000256" key="4">
    <source>
        <dbReference type="ARBA" id="ARBA00022692"/>
    </source>
</evidence>
<feature type="transmembrane region" description="Helical" evidence="7">
    <location>
        <begin position="265"/>
        <end position="290"/>
    </location>
</feature>
<evidence type="ECO:0000256" key="3">
    <source>
        <dbReference type="ARBA" id="ARBA00022475"/>
    </source>
</evidence>
<sequence>MVCLKLSVRAIGLVSTVILARLLIPADFGLVALAMSFYAILDVLTTFNFDMALIQNQKASRDDYNAAWTMNLLMTIGIAIILLSSMSYVSALFNEPRLMYVFPMMAIMSFLEGLTNIGVVDFRKELELRKEFKYEVSKKILAFIVTVSAAVYFRSYWALLTGMVIGQLGGTTLSYIMHPFRPKLSLKGASTLLHFSKWLLMNNVLFFVNTRLMNLIIGSYYPSKVLGHVSVIKDIAEMTTAELVWPIQRALFPGYSKLTNNPTALVNNFLGSLSVISFVGVPLAVMIAFFNEYVVYIILGDQWLEAAWMLRIMCLAGAFNLIGAATASVFFATGRPQVVSMIALFLATIRLPIFFYFIANKELEAALYTLLVTSALRTCVSLTTIGRIHAIPLLKMLAPIGRTFLAASITMFAIVTLTQWFPLKEQLLLDLISVIGMGLLCTVIYLIMHYLFWFIFSKPKGAETIILNFVKSKLNH</sequence>
<reference evidence="8 9" key="1">
    <citation type="submission" date="2021-04" db="EMBL/GenBank/DDBJ databases">
        <authorList>
            <person name="Pira H."/>
            <person name="Risdian C."/>
            <person name="Wink J."/>
        </authorList>
    </citation>
    <scope>NUCLEOTIDE SEQUENCE [LARGE SCALE GENOMIC DNA]</scope>
    <source>
        <strain evidence="8 9">WH53</strain>
    </source>
</reference>
<comment type="caution">
    <text evidence="8">The sequence shown here is derived from an EMBL/GenBank/DDBJ whole genome shotgun (WGS) entry which is preliminary data.</text>
</comment>
<feature type="transmembrane region" description="Helical" evidence="7">
    <location>
        <begin position="30"/>
        <end position="49"/>
    </location>
</feature>
<dbReference type="PANTHER" id="PTHR30250">
    <property type="entry name" value="PST FAMILY PREDICTED COLANIC ACID TRANSPORTER"/>
    <property type="match status" value="1"/>
</dbReference>
<keyword evidence="4 7" id="KW-0812">Transmembrane</keyword>
<dbReference type="InterPro" id="IPR050833">
    <property type="entry name" value="Poly_Biosynth_Transport"/>
</dbReference>
<feature type="transmembrane region" description="Helical" evidence="7">
    <location>
        <begin position="140"/>
        <end position="168"/>
    </location>
</feature>
<keyword evidence="9" id="KW-1185">Reference proteome</keyword>
<proteinExistence type="inferred from homology"/>
<evidence type="ECO:0000256" key="2">
    <source>
        <dbReference type="ARBA" id="ARBA00007430"/>
    </source>
</evidence>